<evidence type="ECO:0000256" key="5">
    <source>
        <dbReference type="ARBA" id="ARBA00023274"/>
    </source>
</evidence>
<evidence type="ECO:0000256" key="2">
    <source>
        <dbReference type="ARBA" id="ARBA00008970"/>
    </source>
</evidence>
<comment type="subcellular location">
    <subcellularLocation>
        <location evidence="1">Mitochondrion</location>
    </subcellularLocation>
</comment>
<evidence type="ECO:0000256" key="1">
    <source>
        <dbReference type="ARBA" id="ARBA00004173"/>
    </source>
</evidence>
<keyword evidence="3" id="KW-0689">Ribosomal protein</keyword>
<evidence type="ECO:0000256" key="7">
    <source>
        <dbReference type="SAM" id="MobiDB-lite"/>
    </source>
</evidence>
<dbReference type="GO" id="GO:0005840">
    <property type="term" value="C:ribosome"/>
    <property type="evidence" value="ECO:0007669"/>
    <property type="project" value="UniProtKB-KW"/>
</dbReference>
<keyword evidence="5" id="KW-0687">Ribonucleoprotein</keyword>
<dbReference type="Proteomes" id="UP000243579">
    <property type="component" value="Unassembled WGS sequence"/>
</dbReference>
<dbReference type="EMBL" id="JNBR01001490">
    <property type="protein sequence ID" value="OQR86706.1"/>
    <property type="molecule type" value="Genomic_DNA"/>
</dbReference>
<evidence type="ECO:0000256" key="6">
    <source>
        <dbReference type="ARBA" id="ARBA00035132"/>
    </source>
</evidence>
<keyword evidence="9" id="KW-1185">Reference proteome</keyword>
<sequence>MSSAIPKAVADLSRKIFERLPQNHIKSGNKIISKQLKGDKVVSWFQKPLHLRVGGYSEYYQKIHQYRFDVNATAKQQGRGPPKKGAGKRSSKKK</sequence>
<dbReference type="PANTHER" id="PTHR13362:SF2">
    <property type="entry name" value="SMALL RIBOSOMAL SUBUNIT PROTEIN MS33"/>
    <property type="match status" value="1"/>
</dbReference>
<evidence type="ECO:0000313" key="8">
    <source>
        <dbReference type="EMBL" id="OQR86706.1"/>
    </source>
</evidence>
<feature type="compositionally biased region" description="Basic residues" evidence="7">
    <location>
        <begin position="81"/>
        <end position="94"/>
    </location>
</feature>
<dbReference type="Pfam" id="PF08293">
    <property type="entry name" value="MRP-S33"/>
    <property type="match status" value="1"/>
</dbReference>
<dbReference type="PANTHER" id="PTHR13362">
    <property type="entry name" value="MITOCHONDRIAL RIBOSOMAL PROTEIN S33"/>
    <property type="match status" value="1"/>
</dbReference>
<organism evidence="8 9">
    <name type="scientific">Achlya hypogyna</name>
    <name type="common">Oomycete</name>
    <name type="synonym">Protoachlya hypogyna</name>
    <dbReference type="NCBI Taxonomy" id="1202772"/>
    <lineage>
        <taxon>Eukaryota</taxon>
        <taxon>Sar</taxon>
        <taxon>Stramenopiles</taxon>
        <taxon>Oomycota</taxon>
        <taxon>Saprolegniomycetes</taxon>
        <taxon>Saprolegniales</taxon>
        <taxon>Achlyaceae</taxon>
        <taxon>Achlya</taxon>
    </lineage>
</organism>
<dbReference type="InterPro" id="IPR013219">
    <property type="entry name" value="Ribosomal_mS33"/>
</dbReference>
<proteinExistence type="inferred from homology"/>
<comment type="caution">
    <text evidence="8">The sequence shown here is derived from an EMBL/GenBank/DDBJ whole genome shotgun (WGS) entry which is preliminary data.</text>
</comment>
<dbReference type="STRING" id="1202772.A0A1V9YLW1"/>
<name>A0A1V9YLW1_ACHHY</name>
<reference evidence="8 9" key="1">
    <citation type="journal article" date="2014" name="Genome Biol. Evol.">
        <title>The secreted proteins of Achlya hypogyna and Thraustotheca clavata identify the ancestral oomycete secretome and reveal gene acquisitions by horizontal gene transfer.</title>
        <authorList>
            <person name="Misner I."/>
            <person name="Blouin N."/>
            <person name="Leonard G."/>
            <person name="Richards T.A."/>
            <person name="Lane C.E."/>
        </authorList>
    </citation>
    <scope>NUCLEOTIDE SEQUENCE [LARGE SCALE GENOMIC DNA]</scope>
    <source>
        <strain evidence="8 9">ATCC 48635</strain>
    </source>
</reference>
<dbReference type="AlphaFoldDB" id="A0A1V9YLW1"/>
<protein>
    <recommendedName>
        <fullName evidence="6">Small ribosomal subunit protein mS33</fullName>
    </recommendedName>
</protein>
<evidence type="ECO:0000256" key="4">
    <source>
        <dbReference type="ARBA" id="ARBA00023128"/>
    </source>
</evidence>
<accession>A0A1V9YLW1</accession>
<dbReference type="OrthoDB" id="6495301at2759"/>
<gene>
    <name evidence="8" type="ORF">ACHHYP_10297</name>
</gene>
<keyword evidence="4" id="KW-0496">Mitochondrion</keyword>
<dbReference type="GO" id="GO:1990904">
    <property type="term" value="C:ribonucleoprotein complex"/>
    <property type="evidence" value="ECO:0007669"/>
    <property type="project" value="UniProtKB-KW"/>
</dbReference>
<dbReference type="GO" id="GO:0005739">
    <property type="term" value="C:mitochondrion"/>
    <property type="evidence" value="ECO:0007669"/>
    <property type="project" value="UniProtKB-SubCell"/>
</dbReference>
<comment type="similarity">
    <text evidence="2">Belongs to the mitochondrion-specific ribosomal protein mS33 family.</text>
</comment>
<evidence type="ECO:0000313" key="9">
    <source>
        <dbReference type="Proteomes" id="UP000243579"/>
    </source>
</evidence>
<evidence type="ECO:0000256" key="3">
    <source>
        <dbReference type="ARBA" id="ARBA00022980"/>
    </source>
</evidence>
<feature type="region of interest" description="Disordered" evidence="7">
    <location>
        <begin position="71"/>
        <end position="94"/>
    </location>
</feature>